<dbReference type="NCBIfam" id="TIGR00042">
    <property type="entry name" value="RdgB/HAM1 family non-canonical purine NTP pyrophosphatase"/>
    <property type="match status" value="1"/>
</dbReference>
<dbReference type="OrthoDB" id="372108at2157"/>
<keyword evidence="5" id="KW-1185">Reference proteome</keyword>
<comment type="similarity">
    <text evidence="1 3">Belongs to the HAM1 NTPase family.</text>
</comment>
<dbReference type="Pfam" id="PF01725">
    <property type="entry name" value="Ham1p_like"/>
    <property type="match status" value="1"/>
</dbReference>
<sequence length="179" mass="19288">MKITFVTSNLHKAREAAGILNGIAEVEHVELECPEIRNDSVAEVAKGKAAYAYEKLGRPVITDDTGFFVSALNGFPGSCAAFVQKTIGNEGILCLLSDKTDKSAWFETGIAYADEDGVSVFVGRIDGTVVSPKGVHGFGYDPIFSVGGKTLAEMSEEEKNAISHRSRGFLALRNWLVTR</sequence>
<name>A0A2V2N2I9_9EURY</name>
<dbReference type="EMBL" id="QGMY01000007">
    <property type="protein sequence ID" value="PWR71936.1"/>
    <property type="molecule type" value="Genomic_DNA"/>
</dbReference>
<evidence type="ECO:0000256" key="1">
    <source>
        <dbReference type="ARBA" id="ARBA00008023"/>
    </source>
</evidence>
<reference evidence="4 5" key="1">
    <citation type="submission" date="2018-05" db="EMBL/GenBank/DDBJ databases">
        <title>Draft genome of Methanospirillum lacunae Ki8-1.</title>
        <authorList>
            <person name="Dueholm M.S."/>
            <person name="Nielsen P.H."/>
            <person name="Bakmann L.F."/>
            <person name="Otzen D.E."/>
        </authorList>
    </citation>
    <scope>NUCLEOTIDE SEQUENCE [LARGE SCALE GENOMIC DNA]</scope>
    <source>
        <strain evidence="4 5">Ki8-1</strain>
    </source>
</reference>
<evidence type="ECO:0000256" key="2">
    <source>
        <dbReference type="ARBA" id="ARBA00022801"/>
    </source>
</evidence>
<dbReference type="RefSeq" id="WP_109968425.1">
    <property type="nucleotide sequence ID" value="NZ_CP176093.1"/>
</dbReference>
<dbReference type="InterPro" id="IPR002637">
    <property type="entry name" value="RdgB/HAM1"/>
</dbReference>
<evidence type="ECO:0000256" key="3">
    <source>
        <dbReference type="RuleBase" id="RU003781"/>
    </source>
</evidence>
<keyword evidence="2 3" id="KW-0378">Hydrolase</keyword>
<comment type="caution">
    <text evidence="4">The sequence shown here is derived from an EMBL/GenBank/DDBJ whole genome shotgun (WGS) entry which is preliminary data.</text>
</comment>
<dbReference type="GO" id="GO:0005737">
    <property type="term" value="C:cytoplasm"/>
    <property type="evidence" value="ECO:0007669"/>
    <property type="project" value="TreeGrafter"/>
</dbReference>
<evidence type="ECO:0000313" key="4">
    <source>
        <dbReference type="EMBL" id="PWR71936.1"/>
    </source>
</evidence>
<dbReference type="GO" id="GO:0009143">
    <property type="term" value="P:nucleoside triphosphate catabolic process"/>
    <property type="evidence" value="ECO:0007669"/>
    <property type="project" value="InterPro"/>
</dbReference>
<protein>
    <submittedName>
        <fullName evidence="4">Non-canonical purine NTP pyrophosphatase, RdgB/HAM1 family</fullName>
    </submittedName>
</protein>
<dbReference type="GeneID" id="97548208"/>
<dbReference type="AlphaFoldDB" id="A0A2V2N2I9"/>
<gene>
    <name evidence="4" type="primary">rdgB</name>
    <name evidence="4" type="ORF">DK846_08025</name>
</gene>
<proteinExistence type="inferred from homology"/>
<evidence type="ECO:0000313" key="5">
    <source>
        <dbReference type="Proteomes" id="UP000245657"/>
    </source>
</evidence>
<dbReference type="Proteomes" id="UP000245657">
    <property type="component" value="Unassembled WGS sequence"/>
</dbReference>
<dbReference type="PANTHER" id="PTHR11067">
    <property type="entry name" value="INOSINE TRIPHOSPHATE PYROPHOSPHATASE/HAM1 PROTEIN"/>
    <property type="match status" value="1"/>
</dbReference>
<dbReference type="CDD" id="cd00515">
    <property type="entry name" value="HAM1"/>
    <property type="match status" value="1"/>
</dbReference>
<dbReference type="GO" id="GO:0047429">
    <property type="term" value="F:nucleoside triphosphate diphosphatase activity"/>
    <property type="evidence" value="ECO:0007669"/>
    <property type="project" value="InterPro"/>
</dbReference>
<accession>A0A2V2N2I9</accession>
<dbReference type="InterPro" id="IPR029001">
    <property type="entry name" value="ITPase-like_fam"/>
</dbReference>
<organism evidence="4 5">
    <name type="scientific">Methanospirillum lacunae</name>
    <dbReference type="NCBI Taxonomy" id="668570"/>
    <lineage>
        <taxon>Archaea</taxon>
        <taxon>Methanobacteriati</taxon>
        <taxon>Methanobacteriota</taxon>
        <taxon>Stenosarchaea group</taxon>
        <taxon>Methanomicrobia</taxon>
        <taxon>Methanomicrobiales</taxon>
        <taxon>Methanospirillaceae</taxon>
        <taxon>Methanospirillum</taxon>
    </lineage>
</organism>
<dbReference type="SUPFAM" id="SSF52972">
    <property type="entry name" value="ITPase-like"/>
    <property type="match status" value="1"/>
</dbReference>
<dbReference type="PANTHER" id="PTHR11067:SF9">
    <property type="entry name" value="INOSINE TRIPHOSPHATE PYROPHOSPHATASE"/>
    <property type="match status" value="1"/>
</dbReference>
<dbReference type="Gene3D" id="3.90.950.10">
    <property type="match status" value="1"/>
</dbReference>